<accession>A0AAN9II48</accession>
<protein>
    <submittedName>
        <fullName evidence="1">Uncharacterized protein</fullName>
    </submittedName>
</protein>
<sequence length="120" mass="13805">MGPIPDDIKHWTVQDLVDSNGLWNWDILWPILPNQSIAAIQATPVPIMELEEDEPLWPSNANGQFTVASAQALTNGWLDTPGNARWHKAMACEFLWLWRNKDIHDDSFSRSPYPWLKILQ</sequence>
<proteinExistence type="predicted"/>
<dbReference type="EMBL" id="JAYWIO010000003">
    <property type="protein sequence ID" value="KAK7273251.1"/>
    <property type="molecule type" value="Genomic_DNA"/>
</dbReference>
<comment type="caution">
    <text evidence="1">The sequence shown here is derived from an EMBL/GenBank/DDBJ whole genome shotgun (WGS) entry which is preliminary data.</text>
</comment>
<name>A0AAN9II48_CROPI</name>
<dbReference type="Proteomes" id="UP001372338">
    <property type="component" value="Unassembled WGS sequence"/>
</dbReference>
<evidence type="ECO:0000313" key="2">
    <source>
        <dbReference type="Proteomes" id="UP001372338"/>
    </source>
</evidence>
<evidence type="ECO:0000313" key="1">
    <source>
        <dbReference type="EMBL" id="KAK7273251.1"/>
    </source>
</evidence>
<keyword evidence="2" id="KW-1185">Reference proteome</keyword>
<reference evidence="1 2" key="1">
    <citation type="submission" date="2024-01" db="EMBL/GenBank/DDBJ databases">
        <title>The genomes of 5 underutilized Papilionoideae crops provide insights into root nodulation and disease resistanc.</title>
        <authorList>
            <person name="Yuan L."/>
        </authorList>
    </citation>
    <scope>NUCLEOTIDE SEQUENCE [LARGE SCALE GENOMIC DNA]</scope>
    <source>
        <strain evidence="1">ZHUSHIDOU_FW_LH</strain>
        <tissue evidence="1">Leaf</tissue>
    </source>
</reference>
<gene>
    <name evidence="1" type="ORF">RIF29_14300</name>
</gene>
<organism evidence="1 2">
    <name type="scientific">Crotalaria pallida</name>
    <name type="common">Smooth rattlebox</name>
    <name type="synonym">Crotalaria striata</name>
    <dbReference type="NCBI Taxonomy" id="3830"/>
    <lineage>
        <taxon>Eukaryota</taxon>
        <taxon>Viridiplantae</taxon>
        <taxon>Streptophyta</taxon>
        <taxon>Embryophyta</taxon>
        <taxon>Tracheophyta</taxon>
        <taxon>Spermatophyta</taxon>
        <taxon>Magnoliopsida</taxon>
        <taxon>eudicotyledons</taxon>
        <taxon>Gunneridae</taxon>
        <taxon>Pentapetalae</taxon>
        <taxon>rosids</taxon>
        <taxon>fabids</taxon>
        <taxon>Fabales</taxon>
        <taxon>Fabaceae</taxon>
        <taxon>Papilionoideae</taxon>
        <taxon>50 kb inversion clade</taxon>
        <taxon>genistoids sensu lato</taxon>
        <taxon>core genistoids</taxon>
        <taxon>Crotalarieae</taxon>
        <taxon>Crotalaria</taxon>
    </lineage>
</organism>
<dbReference type="AlphaFoldDB" id="A0AAN9II48"/>